<dbReference type="AlphaFoldDB" id="A0A7S4R050"/>
<evidence type="ECO:0000313" key="6">
    <source>
        <dbReference type="EMBL" id="CAE4597699.1"/>
    </source>
</evidence>
<feature type="compositionally biased region" description="Basic residues" evidence="4">
    <location>
        <begin position="291"/>
        <end position="300"/>
    </location>
</feature>
<dbReference type="EMBL" id="HBNR01039678">
    <property type="protein sequence ID" value="CAE4597699.1"/>
    <property type="molecule type" value="Transcribed_RNA"/>
</dbReference>
<name>A0A7S4R050_9DINO</name>
<protein>
    <recommendedName>
        <fullName evidence="5">Ribosomal RNA-processing protein 14/surfeit locus protein 6 C-terminal domain-containing protein</fullName>
    </recommendedName>
</protein>
<feature type="compositionally biased region" description="Basic and acidic residues" evidence="4">
    <location>
        <begin position="263"/>
        <end position="288"/>
    </location>
</feature>
<organism evidence="6">
    <name type="scientific">Alexandrium monilatum</name>
    <dbReference type="NCBI Taxonomy" id="311494"/>
    <lineage>
        <taxon>Eukaryota</taxon>
        <taxon>Sar</taxon>
        <taxon>Alveolata</taxon>
        <taxon>Dinophyceae</taxon>
        <taxon>Gonyaulacales</taxon>
        <taxon>Pyrocystaceae</taxon>
        <taxon>Alexandrium</taxon>
    </lineage>
</organism>
<dbReference type="InterPro" id="IPR007019">
    <property type="entry name" value="SURF6"/>
</dbReference>
<sequence length="315" mass="35775">MARINSYLDLVPAGYLLGYDHPLIQEAQKNLDPAKAKSTSTLLVEAAMMDVEATKGGSSSAAGSSRTGKKRKLKQSNASASQAERQEGGEAGSRDELLQKLERRISELREERRKRQSEVDKARAQQMREQRAAQEKMQKAADLAREKSWQQRTPQKEGAAADGDGVEVGRLVFEPKTASLPFGTDVNRRGQKARRLRTELRKQEMAGEKLREAEARGEGEDLRKSMGLQKALLRAQGQKVHDDIHKLRKVQKAMDMRKKKGRDKREEQKEEIKRKQEERQTRRKENLAKRAANKKKNKRRSGFEGKRDGYLNSEA</sequence>
<evidence type="ECO:0000256" key="2">
    <source>
        <dbReference type="ARBA" id="ARBA00005904"/>
    </source>
</evidence>
<comment type="similarity">
    <text evidence="2">Belongs to the SURF6 family.</text>
</comment>
<feature type="region of interest" description="Disordered" evidence="4">
    <location>
        <begin position="52"/>
        <end position="167"/>
    </location>
</feature>
<gene>
    <name evidence="6" type="ORF">AMON00008_LOCUS27475</name>
</gene>
<feature type="compositionally biased region" description="Basic residues" evidence="4">
    <location>
        <begin position="246"/>
        <end position="262"/>
    </location>
</feature>
<comment type="subcellular location">
    <subcellularLocation>
        <location evidence="1">Nucleus</location>
    </subcellularLocation>
</comment>
<feature type="domain" description="Ribosomal RNA-processing protein 14/surfeit locus protein 6 C-terminal" evidence="5">
    <location>
        <begin position="107"/>
        <end position="298"/>
    </location>
</feature>
<dbReference type="GO" id="GO:0042274">
    <property type="term" value="P:ribosomal small subunit biogenesis"/>
    <property type="evidence" value="ECO:0007669"/>
    <property type="project" value="TreeGrafter"/>
</dbReference>
<dbReference type="PANTHER" id="PTHR14369">
    <property type="entry name" value="SURFEIT LOCUS PROTEIN 6"/>
    <property type="match status" value="1"/>
</dbReference>
<feature type="compositionally biased region" description="Low complexity" evidence="4">
    <location>
        <begin position="54"/>
        <end position="66"/>
    </location>
</feature>
<evidence type="ECO:0000256" key="1">
    <source>
        <dbReference type="ARBA" id="ARBA00004123"/>
    </source>
</evidence>
<keyword evidence="3" id="KW-0539">Nucleus</keyword>
<feature type="compositionally biased region" description="Basic and acidic residues" evidence="4">
    <location>
        <begin position="196"/>
        <end position="224"/>
    </location>
</feature>
<evidence type="ECO:0000256" key="3">
    <source>
        <dbReference type="ARBA" id="ARBA00023242"/>
    </source>
</evidence>
<feature type="region of interest" description="Disordered" evidence="4">
    <location>
        <begin position="180"/>
        <end position="315"/>
    </location>
</feature>
<reference evidence="6" key="1">
    <citation type="submission" date="2021-01" db="EMBL/GenBank/DDBJ databases">
        <authorList>
            <person name="Corre E."/>
            <person name="Pelletier E."/>
            <person name="Niang G."/>
            <person name="Scheremetjew M."/>
            <person name="Finn R."/>
            <person name="Kale V."/>
            <person name="Holt S."/>
            <person name="Cochrane G."/>
            <person name="Meng A."/>
            <person name="Brown T."/>
            <person name="Cohen L."/>
        </authorList>
    </citation>
    <scope>NUCLEOTIDE SEQUENCE</scope>
    <source>
        <strain evidence="6">CCMP3105</strain>
    </source>
</reference>
<dbReference type="InterPro" id="IPR029190">
    <property type="entry name" value="Rrp14/SURF6_C"/>
</dbReference>
<dbReference type="GO" id="GO:0003723">
    <property type="term" value="F:RNA binding"/>
    <property type="evidence" value="ECO:0007669"/>
    <property type="project" value="TreeGrafter"/>
</dbReference>
<evidence type="ECO:0000259" key="5">
    <source>
        <dbReference type="Pfam" id="PF04935"/>
    </source>
</evidence>
<feature type="compositionally biased region" description="Basic and acidic residues" evidence="4">
    <location>
        <begin position="84"/>
        <end position="149"/>
    </location>
</feature>
<accession>A0A7S4R050</accession>
<dbReference type="PANTHER" id="PTHR14369:SF0">
    <property type="entry name" value="SURFEIT LOCUS PROTEIN 6"/>
    <property type="match status" value="1"/>
</dbReference>
<evidence type="ECO:0000256" key="4">
    <source>
        <dbReference type="SAM" id="MobiDB-lite"/>
    </source>
</evidence>
<dbReference type="GO" id="GO:0005730">
    <property type="term" value="C:nucleolus"/>
    <property type="evidence" value="ECO:0007669"/>
    <property type="project" value="TreeGrafter"/>
</dbReference>
<proteinExistence type="inferred from homology"/>
<dbReference type="GO" id="GO:0003677">
    <property type="term" value="F:DNA binding"/>
    <property type="evidence" value="ECO:0007669"/>
    <property type="project" value="TreeGrafter"/>
</dbReference>
<dbReference type="GO" id="GO:0042273">
    <property type="term" value="P:ribosomal large subunit biogenesis"/>
    <property type="evidence" value="ECO:0007669"/>
    <property type="project" value="TreeGrafter"/>
</dbReference>
<dbReference type="Pfam" id="PF04935">
    <property type="entry name" value="SURF6"/>
    <property type="match status" value="1"/>
</dbReference>